<dbReference type="InterPro" id="IPR004073">
    <property type="entry name" value="GPCR_3_vmron_rcpt_2"/>
</dbReference>
<feature type="transmembrane region" description="Helical" evidence="12">
    <location>
        <begin position="364"/>
        <end position="384"/>
    </location>
</feature>
<dbReference type="PANTHER" id="PTHR24061">
    <property type="entry name" value="CALCIUM-SENSING RECEPTOR-RELATED"/>
    <property type="match status" value="1"/>
</dbReference>
<dbReference type="PRINTS" id="PR00248">
    <property type="entry name" value="GPCRMGR"/>
</dbReference>
<protein>
    <submittedName>
        <fullName evidence="15">Vomeronasal type-2 receptor 26-like</fullName>
    </submittedName>
</protein>
<dbReference type="PROSITE" id="PS00980">
    <property type="entry name" value="G_PROTEIN_RECEP_F3_2"/>
    <property type="match status" value="1"/>
</dbReference>
<evidence type="ECO:0000256" key="4">
    <source>
        <dbReference type="ARBA" id="ARBA00022692"/>
    </source>
</evidence>
<feature type="transmembrane region" description="Helical" evidence="12">
    <location>
        <begin position="329"/>
        <end position="352"/>
    </location>
</feature>
<dbReference type="KEGG" id="muo:115458262"/>
<dbReference type="OrthoDB" id="5984008at2759"/>
<reference evidence="15" key="1">
    <citation type="submission" date="2025-08" db="UniProtKB">
        <authorList>
            <consortium name="RefSeq"/>
        </authorList>
    </citation>
    <scope>IDENTIFICATION</scope>
</reference>
<dbReference type="CDD" id="cd15283">
    <property type="entry name" value="7tmC_V2R_pheromone"/>
    <property type="match status" value="1"/>
</dbReference>
<dbReference type="SUPFAM" id="SSF53822">
    <property type="entry name" value="Periplasmic binding protein-like I"/>
    <property type="match status" value="1"/>
</dbReference>
<keyword evidence="4 12" id="KW-0812">Transmembrane</keyword>
<organism evidence="14 15">
    <name type="scientific">Microcaecilia unicolor</name>
    <dbReference type="NCBI Taxonomy" id="1415580"/>
    <lineage>
        <taxon>Eukaryota</taxon>
        <taxon>Metazoa</taxon>
        <taxon>Chordata</taxon>
        <taxon>Craniata</taxon>
        <taxon>Vertebrata</taxon>
        <taxon>Euteleostomi</taxon>
        <taxon>Amphibia</taxon>
        <taxon>Gymnophiona</taxon>
        <taxon>Siphonopidae</taxon>
        <taxon>Microcaecilia</taxon>
    </lineage>
</organism>
<evidence type="ECO:0000256" key="11">
    <source>
        <dbReference type="ARBA" id="ARBA00023224"/>
    </source>
</evidence>
<keyword evidence="11" id="KW-0807">Transducer</keyword>
<keyword evidence="10" id="KW-0325">Glycoprotein</keyword>
<dbReference type="FunFam" id="2.10.50.30:FF:000002">
    <property type="entry name" value="Vomeronasal 2 receptor, h1"/>
    <property type="match status" value="1"/>
</dbReference>
<dbReference type="Gene3D" id="3.40.50.2300">
    <property type="match status" value="1"/>
</dbReference>
<evidence type="ECO:0000256" key="9">
    <source>
        <dbReference type="ARBA" id="ARBA00023170"/>
    </source>
</evidence>
<evidence type="ECO:0000256" key="2">
    <source>
        <dbReference type="ARBA" id="ARBA00007242"/>
    </source>
</evidence>
<dbReference type="GeneID" id="115458262"/>
<dbReference type="RefSeq" id="XP_030043984.1">
    <property type="nucleotide sequence ID" value="XM_030188124.1"/>
</dbReference>
<feature type="domain" description="G-protein coupled receptors family 3 profile" evidence="13">
    <location>
        <begin position="170"/>
        <end position="434"/>
    </location>
</feature>
<keyword evidence="9" id="KW-0675">Receptor</keyword>
<dbReference type="InterPro" id="IPR011500">
    <property type="entry name" value="GPCR_3_9-Cys_dom"/>
</dbReference>
<dbReference type="Proteomes" id="UP000515156">
    <property type="component" value="Chromosome 14"/>
</dbReference>
<feature type="transmembrane region" description="Helical" evidence="12">
    <location>
        <begin position="284"/>
        <end position="303"/>
    </location>
</feature>
<dbReference type="PROSITE" id="PS50259">
    <property type="entry name" value="G_PROTEIN_RECEP_F3_4"/>
    <property type="match status" value="1"/>
</dbReference>
<dbReference type="Pfam" id="PF00003">
    <property type="entry name" value="7tm_3"/>
    <property type="match status" value="1"/>
</dbReference>
<evidence type="ECO:0000313" key="15">
    <source>
        <dbReference type="RefSeq" id="XP_030043984.1"/>
    </source>
</evidence>
<evidence type="ECO:0000256" key="8">
    <source>
        <dbReference type="ARBA" id="ARBA00023136"/>
    </source>
</evidence>
<sequence length="441" mass="49081">MAQETMIMVYLLFFQFGYLNQYVKEVHFKTSDGREVFFDDKGNVPAYFDIVNWILLPDGSLGSIKVGSFNQSAPEGQQLIVNKSAILWKPHFNQIPRSVCSDSCASGYRKILLPEKPVCCFDCLRCSEGEFSNTSDAENCEKCPEDQWPNEKKDQCVPRAIEFLSYGDLLGAALACIAILFSIVSTIVLGIFIKYRNTPVVRANNRDLSYILLISLILSFLCSLLFIGPVGRVTCLLRHVSFGIIFTIAVSSVLAKTITVLFAFKVTKPNSKLSKWVGTKVSSYLVLLCSSGEVVLCTAWLLISPPFPEYDTQSQKGKMIPQCNEGSIIAFYSVIGYIGFLALLSFIVAFLVRKLPDSFNEAQHITFSMLVFCSVWVSFIPAYLSTKGKFMVAVEIFAILASSAGLLACIFIPKCYIILFRPDLNAKGHLIEKNISNKAKQ</sequence>
<feature type="transmembrane region" description="Helical" evidence="12">
    <location>
        <begin position="169"/>
        <end position="195"/>
    </location>
</feature>
<keyword evidence="8 12" id="KW-0472">Membrane</keyword>
<keyword evidence="6 12" id="KW-1133">Transmembrane helix</keyword>
<dbReference type="InterPro" id="IPR017979">
    <property type="entry name" value="GPCR_3_CS"/>
</dbReference>
<dbReference type="PRINTS" id="PR01535">
    <property type="entry name" value="VOMERONASL2R"/>
</dbReference>
<evidence type="ECO:0000256" key="10">
    <source>
        <dbReference type="ARBA" id="ARBA00023180"/>
    </source>
</evidence>
<evidence type="ECO:0000256" key="6">
    <source>
        <dbReference type="ARBA" id="ARBA00022989"/>
    </source>
</evidence>
<dbReference type="Gene3D" id="2.10.50.30">
    <property type="entry name" value="GPCR, family 3, nine cysteines domain"/>
    <property type="match status" value="1"/>
</dbReference>
<proteinExistence type="inferred from homology"/>
<evidence type="ECO:0000313" key="14">
    <source>
        <dbReference type="Proteomes" id="UP000515156"/>
    </source>
</evidence>
<dbReference type="PANTHER" id="PTHR24061:SF599">
    <property type="entry name" value="G-PROTEIN COUPLED RECEPTORS FAMILY 3 PROFILE DOMAIN-CONTAINING PROTEIN"/>
    <property type="match status" value="1"/>
</dbReference>
<dbReference type="GO" id="GO:0004930">
    <property type="term" value="F:G protein-coupled receptor activity"/>
    <property type="evidence" value="ECO:0007669"/>
    <property type="project" value="UniProtKB-KW"/>
</dbReference>
<dbReference type="InterPro" id="IPR028082">
    <property type="entry name" value="Peripla_BP_I"/>
</dbReference>
<dbReference type="InterPro" id="IPR038550">
    <property type="entry name" value="GPCR_3_9-Cys_sf"/>
</dbReference>
<dbReference type="InterPro" id="IPR000337">
    <property type="entry name" value="GPCR_3"/>
</dbReference>
<dbReference type="AlphaFoldDB" id="A0A6P7X1G0"/>
<dbReference type="InterPro" id="IPR000068">
    <property type="entry name" value="GPCR_3_Ca_sens_rcpt-rel"/>
</dbReference>
<evidence type="ECO:0000256" key="7">
    <source>
        <dbReference type="ARBA" id="ARBA00023040"/>
    </source>
</evidence>
<dbReference type="GO" id="GO:0005886">
    <property type="term" value="C:plasma membrane"/>
    <property type="evidence" value="ECO:0007669"/>
    <property type="project" value="UniProtKB-SubCell"/>
</dbReference>
<dbReference type="InParanoid" id="A0A6P7X1G0"/>
<keyword evidence="3" id="KW-1003">Cell membrane</keyword>
<keyword evidence="7" id="KW-0297">G-protein coupled receptor</keyword>
<feature type="transmembrane region" description="Helical" evidence="12">
    <location>
        <begin position="390"/>
        <end position="412"/>
    </location>
</feature>
<evidence type="ECO:0000256" key="3">
    <source>
        <dbReference type="ARBA" id="ARBA00022475"/>
    </source>
</evidence>
<evidence type="ECO:0000256" key="5">
    <source>
        <dbReference type="ARBA" id="ARBA00022729"/>
    </source>
</evidence>
<gene>
    <name evidence="15" type="primary">LOC115458262</name>
</gene>
<evidence type="ECO:0000256" key="12">
    <source>
        <dbReference type="SAM" id="Phobius"/>
    </source>
</evidence>
<feature type="transmembrane region" description="Helical" evidence="12">
    <location>
        <begin position="207"/>
        <end position="228"/>
    </location>
</feature>
<keyword evidence="14" id="KW-1185">Reference proteome</keyword>
<comment type="similarity">
    <text evidence="2">Belongs to the G-protein coupled receptor 3 family.</text>
</comment>
<evidence type="ECO:0000259" key="13">
    <source>
        <dbReference type="PROSITE" id="PS50259"/>
    </source>
</evidence>
<dbReference type="Pfam" id="PF07562">
    <property type="entry name" value="NCD3G"/>
    <property type="match status" value="1"/>
</dbReference>
<evidence type="ECO:0000256" key="1">
    <source>
        <dbReference type="ARBA" id="ARBA00004651"/>
    </source>
</evidence>
<name>A0A6P7X1G0_9AMPH</name>
<comment type="subcellular location">
    <subcellularLocation>
        <location evidence="1">Cell membrane</location>
        <topology evidence="1">Multi-pass membrane protein</topology>
    </subcellularLocation>
</comment>
<feature type="transmembrane region" description="Helical" evidence="12">
    <location>
        <begin position="240"/>
        <end position="264"/>
    </location>
</feature>
<keyword evidence="5" id="KW-0732">Signal</keyword>
<dbReference type="InterPro" id="IPR017978">
    <property type="entry name" value="GPCR_3_C"/>
</dbReference>
<accession>A0A6P7X1G0</accession>